<organism evidence="2 3">
    <name type="scientific">Megasphaera hutchinsoni</name>
    <dbReference type="NCBI Taxonomy" id="1588748"/>
    <lineage>
        <taxon>Bacteria</taxon>
        <taxon>Bacillati</taxon>
        <taxon>Bacillota</taxon>
        <taxon>Negativicutes</taxon>
        <taxon>Veillonellales</taxon>
        <taxon>Veillonellaceae</taxon>
        <taxon>Megasphaera</taxon>
    </lineage>
</organism>
<feature type="transmembrane region" description="Helical" evidence="1">
    <location>
        <begin position="36"/>
        <end position="55"/>
    </location>
</feature>
<dbReference type="GO" id="GO:0015813">
    <property type="term" value="P:L-glutamate transmembrane transport"/>
    <property type="evidence" value="ECO:0007669"/>
    <property type="project" value="InterPro"/>
</dbReference>
<keyword evidence="3" id="KW-1185">Reference proteome</keyword>
<dbReference type="PANTHER" id="PTHR36178:SF1">
    <property type="entry name" value="SODIUM_GLUTAMATE SYMPORTER"/>
    <property type="match status" value="1"/>
</dbReference>
<keyword evidence="1" id="KW-1003">Cell membrane</keyword>
<feature type="transmembrane region" description="Helical" evidence="1">
    <location>
        <begin position="299"/>
        <end position="319"/>
    </location>
</feature>
<comment type="similarity">
    <text evidence="1">Belongs to the glutamate:Na(+) symporter (ESS) (TC 2.A.27) family.</text>
</comment>
<sequence length="420" mass="45128">MTITLNMFQSLAAIIAVFYVGVFFCSHISILRQYCIPAPVVGGLLFAIVHCILYTQGIAQISLNADMQNLCMMLFFTSVGYTASITLIKRGGLLVIKMAVVTVLIILLQNIISLAIVHAFHINPLLGLATGSIPLIGGHATAAAFGPLLEDLGLANGTTISIAAATFGLVAGGIIGGPVGETLVKRFYLHSFAAEERLDPELMRPEREQLEAIACQQEDPTEILSHACRCGQSINNHRFMNGMAHLCLAMGLGTLISKFFVMVGLIFPAYIGSMLMAAIIRNLSDITHIFPTYQRESEVLGNIGLTIFLTCVLMGLKLWQLASLAVPMFVLLGVQICFIGIFAYICVFRFMGKNYEAAVMASGVCGFGLGATPNAIANMTAMTTLFGPAPAAFFVIPLIGSLIIDPVNASILMFFINLFR</sequence>
<dbReference type="PATRIC" id="fig|1588748.3.peg.1004"/>
<feature type="transmembrane region" description="Helical" evidence="1">
    <location>
        <begin position="67"/>
        <end position="88"/>
    </location>
</feature>
<keyword evidence="1" id="KW-0029">Amino-acid transport</keyword>
<gene>
    <name evidence="2" type="ORF">HMPREF3182_01045</name>
</gene>
<feature type="transmembrane region" description="Helical" evidence="1">
    <location>
        <begin position="391"/>
        <end position="419"/>
    </location>
</feature>
<feature type="transmembrane region" description="Helical" evidence="1">
    <location>
        <begin position="359"/>
        <end position="379"/>
    </location>
</feature>
<dbReference type="RefSeq" id="WP_062485810.1">
    <property type="nucleotide sequence ID" value="NZ_KQ960952.1"/>
</dbReference>
<dbReference type="EMBL" id="LSDT01000044">
    <property type="protein sequence ID" value="KXB90622.1"/>
    <property type="molecule type" value="Genomic_DNA"/>
</dbReference>
<proteinExistence type="inferred from homology"/>
<dbReference type="Pfam" id="PF03616">
    <property type="entry name" value="Glt_symporter"/>
    <property type="match status" value="1"/>
</dbReference>
<keyword evidence="1" id="KW-1133">Transmembrane helix</keyword>
<comment type="function">
    <text evidence="1">Catalyzes the sodium-dependent transport of glutamate.</text>
</comment>
<dbReference type="Proteomes" id="UP000070160">
    <property type="component" value="Unassembled WGS sequence"/>
</dbReference>
<feature type="transmembrane region" description="Helical" evidence="1">
    <location>
        <begin position="325"/>
        <end position="347"/>
    </location>
</feature>
<dbReference type="GO" id="GO:0005886">
    <property type="term" value="C:plasma membrane"/>
    <property type="evidence" value="ECO:0007669"/>
    <property type="project" value="UniProtKB-SubCell"/>
</dbReference>
<comment type="subcellular location">
    <subcellularLocation>
        <location evidence="1">Cell membrane</location>
        <topology evidence="1">Multi-pass membrane protein</topology>
    </subcellularLocation>
</comment>
<keyword evidence="1" id="KW-0769">Symport</keyword>
<keyword evidence="1" id="KW-0812">Transmembrane</keyword>
<protein>
    <recommendedName>
        <fullName evidence="1">Sodium/glutamate symporter</fullName>
    </recommendedName>
</protein>
<dbReference type="GO" id="GO:0015501">
    <property type="term" value="F:glutamate:sodium symporter activity"/>
    <property type="evidence" value="ECO:0007669"/>
    <property type="project" value="UniProtKB-UniRule"/>
</dbReference>
<dbReference type="InterPro" id="IPR004445">
    <property type="entry name" value="GltS"/>
</dbReference>
<dbReference type="AlphaFoldDB" id="A0A134CEJ9"/>
<evidence type="ECO:0000313" key="3">
    <source>
        <dbReference type="Proteomes" id="UP000070160"/>
    </source>
</evidence>
<name>A0A134CEJ9_9FIRM</name>
<dbReference type="PANTHER" id="PTHR36178">
    <property type="entry name" value="SLR0625 PROTEIN"/>
    <property type="match status" value="1"/>
</dbReference>
<evidence type="ECO:0000313" key="2">
    <source>
        <dbReference type="EMBL" id="KXB90622.1"/>
    </source>
</evidence>
<feature type="transmembrane region" description="Helical" evidence="1">
    <location>
        <begin position="259"/>
        <end position="279"/>
    </location>
</feature>
<keyword evidence="1" id="KW-0472">Membrane</keyword>
<keyword evidence="1" id="KW-0739">Sodium transport</keyword>
<keyword evidence="1" id="KW-0406">Ion transport</keyword>
<keyword evidence="1" id="KW-0915">Sodium</keyword>
<feature type="transmembrane region" description="Helical" evidence="1">
    <location>
        <begin position="100"/>
        <end position="120"/>
    </location>
</feature>
<reference evidence="3" key="1">
    <citation type="submission" date="2016-01" db="EMBL/GenBank/DDBJ databases">
        <authorList>
            <person name="Mitreva M."/>
            <person name="Pepin K.H."/>
            <person name="Mihindukulasuriya K.A."/>
            <person name="Fulton R."/>
            <person name="Fronick C."/>
            <person name="O'Laughlin M."/>
            <person name="Miner T."/>
            <person name="Herter B."/>
            <person name="Rosa B.A."/>
            <person name="Cordes M."/>
            <person name="Tomlinson C."/>
            <person name="Wollam A."/>
            <person name="Palsikar V.B."/>
            <person name="Mardis E.R."/>
            <person name="Wilson R.K."/>
        </authorList>
    </citation>
    <scope>NUCLEOTIDE SEQUENCE [LARGE SCALE GENOMIC DNA]</scope>
    <source>
        <strain evidence="3">KA00182</strain>
    </source>
</reference>
<dbReference type="HAMAP" id="MF_02062">
    <property type="entry name" value="GltS"/>
    <property type="match status" value="1"/>
</dbReference>
<feature type="transmembrane region" description="Helical" evidence="1">
    <location>
        <begin position="160"/>
        <end position="179"/>
    </location>
</feature>
<feature type="transmembrane region" description="Helical" evidence="1">
    <location>
        <begin position="6"/>
        <end position="24"/>
    </location>
</feature>
<accession>A0A134CEJ9</accession>
<keyword evidence="1" id="KW-0813">Transport</keyword>
<dbReference type="STRING" id="1588748.HMPREF3182_01045"/>
<feature type="transmembrane region" description="Helical" evidence="1">
    <location>
        <begin position="126"/>
        <end position="148"/>
    </location>
</feature>
<evidence type="ECO:0000256" key="1">
    <source>
        <dbReference type="HAMAP-Rule" id="MF_02062"/>
    </source>
</evidence>
<comment type="caution">
    <text evidence="2">The sequence shown here is derived from an EMBL/GenBank/DDBJ whole genome shotgun (WGS) entry which is preliminary data.</text>
</comment>